<evidence type="ECO:0000256" key="14">
    <source>
        <dbReference type="ARBA" id="ARBA00042865"/>
    </source>
</evidence>
<evidence type="ECO:0000256" key="12">
    <source>
        <dbReference type="ARBA" id="ARBA00023157"/>
    </source>
</evidence>
<dbReference type="InterPro" id="IPR003406">
    <property type="entry name" value="Glyco_trans_14"/>
</dbReference>
<evidence type="ECO:0000256" key="6">
    <source>
        <dbReference type="ARBA" id="ARBA00022723"/>
    </source>
</evidence>
<evidence type="ECO:0000313" key="16">
    <source>
        <dbReference type="Proteomes" id="UP000640335"/>
    </source>
</evidence>
<keyword evidence="10" id="KW-0333">Golgi apparatus</keyword>
<evidence type="ECO:0000256" key="11">
    <source>
        <dbReference type="ARBA" id="ARBA00023136"/>
    </source>
</evidence>
<dbReference type="InterPro" id="IPR043538">
    <property type="entry name" value="XYLT"/>
</dbReference>
<evidence type="ECO:0000256" key="13">
    <source>
        <dbReference type="ARBA" id="ARBA00023180"/>
    </source>
</evidence>
<evidence type="ECO:0000256" key="9">
    <source>
        <dbReference type="ARBA" id="ARBA00022989"/>
    </source>
</evidence>
<dbReference type="Pfam" id="PF02485">
    <property type="entry name" value="Branch"/>
    <property type="match status" value="1"/>
</dbReference>
<name>A0ABR8Q7R0_9CLOT</name>
<keyword evidence="16" id="KW-1185">Reference proteome</keyword>
<organism evidence="15 16">
    <name type="scientific">Clostridium gallinarum</name>
    <dbReference type="NCBI Taxonomy" id="2762246"/>
    <lineage>
        <taxon>Bacteria</taxon>
        <taxon>Bacillati</taxon>
        <taxon>Bacillota</taxon>
        <taxon>Clostridia</taxon>
        <taxon>Eubacteriales</taxon>
        <taxon>Clostridiaceae</taxon>
        <taxon>Clostridium</taxon>
    </lineage>
</organism>
<keyword evidence="9" id="KW-1133">Transmembrane helix</keyword>
<evidence type="ECO:0000256" key="1">
    <source>
        <dbReference type="ARBA" id="ARBA00004323"/>
    </source>
</evidence>
<keyword evidence="4" id="KW-0808">Transferase</keyword>
<keyword evidence="11" id="KW-0472">Membrane</keyword>
<evidence type="ECO:0000256" key="4">
    <source>
        <dbReference type="ARBA" id="ARBA00022679"/>
    </source>
</evidence>
<proteinExistence type="predicted"/>
<evidence type="ECO:0000256" key="3">
    <source>
        <dbReference type="ARBA" id="ARBA00022676"/>
    </source>
</evidence>
<evidence type="ECO:0000256" key="10">
    <source>
        <dbReference type="ARBA" id="ARBA00023034"/>
    </source>
</evidence>
<dbReference type="GO" id="GO:0016757">
    <property type="term" value="F:glycosyltransferase activity"/>
    <property type="evidence" value="ECO:0007669"/>
    <property type="project" value="UniProtKB-KW"/>
</dbReference>
<keyword evidence="7" id="KW-0256">Endoplasmic reticulum</keyword>
<keyword evidence="3 15" id="KW-0328">Glycosyltransferase</keyword>
<comment type="subcellular location">
    <subcellularLocation>
        <location evidence="2">Endoplasmic reticulum membrane</location>
        <topology evidence="2">Single-pass type II membrane protein</topology>
    </subcellularLocation>
    <subcellularLocation>
        <location evidence="1">Golgi apparatus membrane</location>
        <topology evidence="1">Single-pass type II membrane protein</topology>
    </subcellularLocation>
</comment>
<evidence type="ECO:0000256" key="7">
    <source>
        <dbReference type="ARBA" id="ARBA00022824"/>
    </source>
</evidence>
<reference evidence="15 16" key="1">
    <citation type="submission" date="2020-08" db="EMBL/GenBank/DDBJ databases">
        <title>A Genomic Blueprint of the Chicken Gut Microbiome.</title>
        <authorList>
            <person name="Gilroy R."/>
            <person name="Ravi A."/>
            <person name="Getino M."/>
            <person name="Pursley I."/>
            <person name="Horton D.L."/>
            <person name="Alikhan N.-F."/>
            <person name="Baker D."/>
            <person name="Gharbi K."/>
            <person name="Hall N."/>
            <person name="Watson M."/>
            <person name="Adriaenssens E.M."/>
            <person name="Foster-Nyarko E."/>
            <person name="Jarju S."/>
            <person name="Secka A."/>
            <person name="Antonio M."/>
            <person name="Oren A."/>
            <person name="Chaudhuri R."/>
            <person name="La Ragione R.M."/>
            <person name="Hildebrand F."/>
            <person name="Pallen M.J."/>
        </authorList>
    </citation>
    <scope>NUCLEOTIDE SEQUENCE [LARGE SCALE GENOMIC DNA]</scope>
    <source>
        <strain evidence="15 16">Sa3CUN1</strain>
    </source>
</reference>
<keyword evidence="12" id="KW-1015">Disulfide bond</keyword>
<keyword evidence="13" id="KW-0325">Glycoprotein</keyword>
<protein>
    <recommendedName>
        <fullName evidence="14">Peptide O-xylosyltransferase</fullName>
    </recommendedName>
</protein>
<evidence type="ECO:0000256" key="5">
    <source>
        <dbReference type="ARBA" id="ARBA00022692"/>
    </source>
</evidence>
<keyword evidence="6" id="KW-0479">Metal-binding</keyword>
<keyword evidence="5" id="KW-0812">Transmembrane</keyword>
<comment type="caution">
    <text evidence="15">The sequence shown here is derived from an EMBL/GenBank/DDBJ whole genome shotgun (WGS) entry which is preliminary data.</text>
</comment>
<dbReference type="PANTHER" id="PTHR46025:SF3">
    <property type="entry name" value="XYLOSYLTRANSFERASE OXT"/>
    <property type="match status" value="1"/>
</dbReference>
<dbReference type="EMBL" id="JACSQZ010000084">
    <property type="protein sequence ID" value="MBD7916453.1"/>
    <property type="molecule type" value="Genomic_DNA"/>
</dbReference>
<evidence type="ECO:0000313" key="15">
    <source>
        <dbReference type="EMBL" id="MBD7916453.1"/>
    </source>
</evidence>
<sequence length="284" mass="34347">MKMAVIIQCHKNSDIINRIIDFFDDDFDLYIHVDKKSNIISGINIKKNVFILEERKNVMWGRFSQVEATIELFKSIKNKNYKYIHFLSGEDYPVKSLDYIKEFFNNNDKEYIEYEKLPTQNLSKNGKDRYLVYYPQFIIARPKQIFKRLLRIIYREFVLKVKIFQRNLKNIPELYYGSSWFSITGDCMEYILDYINKNEEVYNFFKNSIYPDEMFFQTIIMNSKFKNNIVNNNLRYLDWRGNKESPKNLEHIDIEKAINSSNIFARKINNSYIIDFIDKNLRDN</sequence>
<evidence type="ECO:0000256" key="2">
    <source>
        <dbReference type="ARBA" id="ARBA00004648"/>
    </source>
</evidence>
<dbReference type="PANTHER" id="PTHR46025">
    <property type="entry name" value="XYLOSYLTRANSFERASE OXT"/>
    <property type="match status" value="1"/>
</dbReference>
<accession>A0ABR8Q7R0</accession>
<gene>
    <name evidence="15" type="ORF">H9660_15015</name>
</gene>
<keyword evidence="8" id="KW-0735">Signal-anchor</keyword>
<dbReference type="RefSeq" id="WP_191751195.1">
    <property type="nucleotide sequence ID" value="NZ_JACSQZ010000084.1"/>
</dbReference>
<evidence type="ECO:0000256" key="8">
    <source>
        <dbReference type="ARBA" id="ARBA00022968"/>
    </source>
</evidence>
<dbReference type="Proteomes" id="UP000640335">
    <property type="component" value="Unassembled WGS sequence"/>
</dbReference>